<reference evidence="1 2" key="1">
    <citation type="submission" date="2017-02" db="EMBL/GenBank/DDBJ databases">
        <authorList>
            <person name="Peterson S.W."/>
        </authorList>
    </citation>
    <scope>NUCLEOTIDE SEQUENCE [LARGE SCALE GENOMIC DNA]</scope>
    <source>
        <strain evidence="1 2">DSM 18034</strain>
    </source>
</reference>
<organism evidence="1 2">
    <name type="scientific">Desulfobaculum bizertense DSM 18034</name>
    <dbReference type="NCBI Taxonomy" id="1121442"/>
    <lineage>
        <taxon>Bacteria</taxon>
        <taxon>Pseudomonadati</taxon>
        <taxon>Thermodesulfobacteriota</taxon>
        <taxon>Desulfovibrionia</taxon>
        <taxon>Desulfovibrionales</taxon>
        <taxon>Desulfovibrionaceae</taxon>
        <taxon>Desulfobaculum</taxon>
    </lineage>
</organism>
<protein>
    <recommendedName>
        <fullName evidence="3">Helix-turn-helix domain-containing protein</fullName>
    </recommendedName>
</protein>
<evidence type="ECO:0000313" key="1">
    <source>
        <dbReference type="EMBL" id="SKA72685.1"/>
    </source>
</evidence>
<dbReference type="AlphaFoldDB" id="A0A1T4W6N9"/>
<dbReference type="Proteomes" id="UP000189733">
    <property type="component" value="Unassembled WGS sequence"/>
</dbReference>
<dbReference type="InterPro" id="IPR009061">
    <property type="entry name" value="DNA-bd_dom_put_sf"/>
</dbReference>
<evidence type="ECO:0000313" key="2">
    <source>
        <dbReference type="Proteomes" id="UP000189733"/>
    </source>
</evidence>
<keyword evidence="2" id="KW-1185">Reference proteome</keyword>
<gene>
    <name evidence="1" type="ORF">SAMN02745702_01662</name>
</gene>
<dbReference type="EMBL" id="FUYA01000005">
    <property type="protein sequence ID" value="SKA72685.1"/>
    <property type="molecule type" value="Genomic_DNA"/>
</dbReference>
<accession>A0A1T4W6N9</accession>
<sequence>MKIHGNEDIKQAISDAFLHAEKLEKLIQDHFDQENQANINTTRLSKIMTKAIEKSFSRPARLEELSRKKMLTASEVFELYGIRANTLSRRRNSGEPPEYYKIGAACLYSHEGIVAFIRQCQVKVYNR</sequence>
<name>A0A1T4W6N9_9BACT</name>
<evidence type="ECO:0008006" key="3">
    <source>
        <dbReference type="Google" id="ProtNLM"/>
    </source>
</evidence>
<dbReference type="SUPFAM" id="SSF46955">
    <property type="entry name" value="Putative DNA-binding domain"/>
    <property type="match status" value="1"/>
</dbReference>
<dbReference type="RefSeq" id="WP_078684956.1">
    <property type="nucleotide sequence ID" value="NZ_FUYA01000005.1"/>
</dbReference>
<proteinExistence type="predicted"/>